<dbReference type="GO" id="GO:0005737">
    <property type="term" value="C:cytoplasm"/>
    <property type="evidence" value="ECO:0007669"/>
    <property type="project" value="UniProtKB-SubCell"/>
</dbReference>
<evidence type="ECO:0000256" key="1">
    <source>
        <dbReference type="ARBA" id="ARBA00001614"/>
    </source>
</evidence>
<comment type="similarity">
    <text evidence="6 13">Belongs to the aldose epimerase family.</text>
</comment>
<dbReference type="CDD" id="cd09019">
    <property type="entry name" value="galactose_mutarotase_like"/>
    <property type="match status" value="1"/>
</dbReference>
<evidence type="ECO:0000256" key="5">
    <source>
        <dbReference type="ARBA" id="ARBA00005028"/>
    </source>
</evidence>
<comment type="subunit">
    <text evidence="7">Monomer.</text>
</comment>
<dbReference type="PANTHER" id="PTHR10091:SF0">
    <property type="entry name" value="GALACTOSE MUTAROTASE"/>
    <property type="match status" value="1"/>
</dbReference>
<evidence type="ECO:0000256" key="10">
    <source>
        <dbReference type="ARBA" id="ARBA00023235"/>
    </source>
</evidence>
<comment type="catalytic activity">
    <reaction evidence="2">
        <text>alpha-D-galactose = beta-D-galactose</text>
        <dbReference type="Rhea" id="RHEA:28675"/>
        <dbReference type="ChEBI" id="CHEBI:27667"/>
        <dbReference type="ChEBI" id="CHEBI:28061"/>
        <dbReference type="EC" id="5.1.3.3"/>
    </reaction>
    <physiologicalReaction direction="right-to-left" evidence="2">
        <dbReference type="Rhea" id="RHEA:28677"/>
    </physiologicalReaction>
</comment>
<dbReference type="InterPro" id="IPR047215">
    <property type="entry name" value="Galactose_mutarotase-like"/>
</dbReference>
<gene>
    <name evidence="17" type="ORF">V1264_018273</name>
</gene>
<name>A0AAN9BD41_9CAEN</name>
<feature type="binding site" evidence="16">
    <location>
        <begin position="179"/>
        <end position="181"/>
    </location>
    <ligand>
        <name>beta-D-galactose</name>
        <dbReference type="ChEBI" id="CHEBI:27667"/>
    </ligand>
</feature>
<dbReference type="GO" id="GO:0006006">
    <property type="term" value="P:glucose metabolic process"/>
    <property type="evidence" value="ECO:0007669"/>
    <property type="project" value="TreeGrafter"/>
</dbReference>
<dbReference type="AlphaFoldDB" id="A0AAN9BD41"/>
<evidence type="ECO:0000313" key="17">
    <source>
        <dbReference type="EMBL" id="KAK7103357.1"/>
    </source>
</evidence>
<feature type="active site" description="Proton acceptor" evidence="14">
    <location>
        <position position="311"/>
    </location>
</feature>
<proteinExistence type="inferred from homology"/>
<evidence type="ECO:0000256" key="16">
    <source>
        <dbReference type="PIRSR" id="PIRSR005096-3"/>
    </source>
</evidence>
<keyword evidence="18" id="KW-1185">Reference proteome</keyword>
<evidence type="ECO:0000256" key="11">
    <source>
        <dbReference type="ARBA" id="ARBA00023277"/>
    </source>
</evidence>
<dbReference type="Gene3D" id="2.70.98.10">
    <property type="match status" value="1"/>
</dbReference>
<sequence length="346" mass="37789">MPGEITKEAFGQTKDGKDVTKFTLKNSSGNLVVRLLDYGALISEINVPDRNGKVVDITLGFDDLPGYEADSLFSGAIVGRVAGRIAGGQFTLDGKTYDLCVNSPPNSLHGGKVGFYKKVWSGKVEGDKVVLTYVSPDGEEGYPGELTTTVSYRVTDDNELILEYEATTTKPTPVNLTNHAYFNLAGHNGGALDEHVVTIPTDTFLPLDETNIPIGEIKKVEGTEWDLRKPTRLGDRQRQVPGGNGFDHTYCLPPSDGKPQLAAKLEHPPSGRTIECRTTEPGMHLYTGFFLDVPHGKGGATYKQYGAMCLEAQHYPDSVHHPSWPTTILRPGETYRQKTIYKFGVA</sequence>
<protein>
    <recommendedName>
        <fullName evidence="13">Aldose 1-epimerase</fullName>
        <ecNumber evidence="13">5.1.3.3</ecNumber>
    </recommendedName>
</protein>
<dbReference type="Pfam" id="PF01263">
    <property type="entry name" value="Aldose_epim"/>
    <property type="match status" value="1"/>
</dbReference>
<dbReference type="GO" id="GO:0030246">
    <property type="term" value="F:carbohydrate binding"/>
    <property type="evidence" value="ECO:0007669"/>
    <property type="project" value="InterPro"/>
</dbReference>
<evidence type="ECO:0000256" key="9">
    <source>
        <dbReference type="ARBA" id="ARBA00022553"/>
    </source>
</evidence>
<evidence type="ECO:0000256" key="3">
    <source>
        <dbReference type="ARBA" id="ARBA00004496"/>
    </source>
</evidence>
<keyword evidence="11 13" id="KW-0119">Carbohydrate metabolism</keyword>
<dbReference type="FunFam" id="2.70.98.10:FF:000003">
    <property type="entry name" value="Aldose 1-epimerase"/>
    <property type="match status" value="1"/>
</dbReference>
<comment type="function">
    <text evidence="12">Mutarotase that catalyzes the interconversion of beta-D-galactose and alpha-D-galactose during galactose metabolism. Beta-D-galactose is metabolized in the liver into glucose 1-phosphate, the primary metabolic fuel, by the action of four enzymes that constitute the Leloir pathway: GALM, GALK1 (galactokinase), GALT (galactose-1-phosphate uridylyltransferase) and GALE (UDP-galactose-4'-epimerase). Involved in the maintenance of the equilibrium between the beta- and alpha-anomers of galactose, therefore ensuring a sufficient supply of the alpha-anomer for GALK1. Also active on D-glucose although shows a preference for galactose over glucose.</text>
</comment>
<evidence type="ECO:0000256" key="15">
    <source>
        <dbReference type="PIRSR" id="PIRSR005096-2"/>
    </source>
</evidence>
<dbReference type="GO" id="GO:0004034">
    <property type="term" value="F:aldose 1-epimerase activity"/>
    <property type="evidence" value="ECO:0007669"/>
    <property type="project" value="UniProtKB-EC"/>
</dbReference>
<keyword evidence="10 13" id="KW-0413">Isomerase</keyword>
<dbReference type="EC" id="5.1.3.3" evidence="13"/>
<evidence type="ECO:0000256" key="7">
    <source>
        <dbReference type="ARBA" id="ARBA00011245"/>
    </source>
</evidence>
<keyword evidence="9" id="KW-0597">Phosphoprotein</keyword>
<evidence type="ECO:0000256" key="2">
    <source>
        <dbReference type="ARBA" id="ARBA00001712"/>
    </source>
</evidence>
<evidence type="ECO:0000256" key="4">
    <source>
        <dbReference type="ARBA" id="ARBA00004947"/>
    </source>
</evidence>
<dbReference type="EMBL" id="JBAMIC010000008">
    <property type="protein sequence ID" value="KAK7103357.1"/>
    <property type="molecule type" value="Genomic_DNA"/>
</dbReference>
<comment type="pathway">
    <text evidence="4">Carbohydrate metabolism; galactose metabolism.</text>
</comment>
<dbReference type="GO" id="GO:0033499">
    <property type="term" value="P:galactose catabolic process via UDP-galactose, Leloir pathway"/>
    <property type="evidence" value="ECO:0007669"/>
    <property type="project" value="TreeGrafter"/>
</dbReference>
<reference evidence="17 18" key="1">
    <citation type="submission" date="2024-02" db="EMBL/GenBank/DDBJ databases">
        <title>Chromosome-scale genome assembly of the rough periwinkle Littorina saxatilis.</title>
        <authorList>
            <person name="De Jode A."/>
            <person name="Faria R."/>
            <person name="Formenti G."/>
            <person name="Sims Y."/>
            <person name="Smith T.P."/>
            <person name="Tracey A."/>
            <person name="Wood J.M.D."/>
            <person name="Zagrodzka Z.B."/>
            <person name="Johannesson K."/>
            <person name="Butlin R.K."/>
            <person name="Leder E.H."/>
        </authorList>
    </citation>
    <scope>NUCLEOTIDE SEQUENCE [LARGE SCALE GENOMIC DNA]</scope>
    <source>
        <strain evidence="17">Snail1</strain>
        <tissue evidence="17">Muscle</tissue>
    </source>
</reference>
<evidence type="ECO:0000256" key="8">
    <source>
        <dbReference type="ARBA" id="ARBA00022490"/>
    </source>
</evidence>
<evidence type="ECO:0000256" key="14">
    <source>
        <dbReference type="PIRSR" id="PIRSR005096-1"/>
    </source>
</evidence>
<comment type="catalytic activity">
    <reaction evidence="1 13">
        <text>alpha-D-glucose = beta-D-glucose</text>
        <dbReference type="Rhea" id="RHEA:10264"/>
        <dbReference type="ChEBI" id="CHEBI:15903"/>
        <dbReference type="ChEBI" id="CHEBI:17925"/>
        <dbReference type="EC" id="5.1.3.3"/>
    </reaction>
</comment>
<dbReference type="PIRSF" id="PIRSF005096">
    <property type="entry name" value="GALM"/>
    <property type="match status" value="1"/>
</dbReference>
<organism evidence="17 18">
    <name type="scientific">Littorina saxatilis</name>
    <dbReference type="NCBI Taxonomy" id="31220"/>
    <lineage>
        <taxon>Eukaryota</taxon>
        <taxon>Metazoa</taxon>
        <taxon>Spiralia</taxon>
        <taxon>Lophotrochozoa</taxon>
        <taxon>Mollusca</taxon>
        <taxon>Gastropoda</taxon>
        <taxon>Caenogastropoda</taxon>
        <taxon>Littorinimorpha</taxon>
        <taxon>Littorinoidea</taxon>
        <taxon>Littorinidae</taxon>
        <taxon>Littorina</taxon>
    </lineage>
</organism>
<dbReference type="SUPFAM" id="SSF74650">
    <property type="entry name" value="Galactose mutarotase-like"/>
    <property type="match status" value="1"/>
</dbReference>
<dbReference type="InterPro" id="IPR011013">
    <property type="entry name" value="Gal_mutarotase_sf_dom"/>
</dbReference>
<accession>A0AAN9BD41</accession>
<evidence type="ECO:0000313" key="18">
    <source>
        <dbReference type="Proteomes" id="UP001374579"/>
    </source>
</evidence>
<comment type="pathway">
    <text evidence="5 13">Carbohydrate metabolism; hexose metabolism.</text>
</comment>
<evidence type="ECO:0000256" key="13">
    <source>
        <dbReference type="PIRNR" id="PIRNR005096"/>
    </source>
</evidence>
<feature type="active site" description="Proton donor" evidence="14">
    <location>
        <position position="179"/>
    </location>
</feature>
<dbReference type="Proteomes" id="UP001374579">
    <property type="component" value="Unassembled WGS sequence"/>
</dbReference>
<feature type="binding site" evidence="15">
    <location>
        <position position="247"/>
    </location>
    <ligand>
        <name>beta-D-galactose</name>
        <dbReference type="ChEBI" id="CHEBI:27667"/>
    </ligand>
</feature>
<dbReference type="InterPro" id="IPR008183">
    <property type="entry name" value="Aldose_1/G6P_1-epimerase"/>
</dbReference>
<keyword evidence="8" id="KW-0963">Cytoplasm</keyword>
<dbReference type="NCBIfam" id="NF008277">
    <property type="entry name" value="PRK11055.1"/>
    <property type="match status" value="1"/>
</dbReference>
<evidence type="ECO:0000256" key="12">
    <source>
        <dbReference type="ARBA" id="ARBA00045743"/>
    </source>
</evidence>
<comment type="subcellular location">
    <subcellularLocation>
        <location evidence="3">Cytoplasm</location>
    </subcellularLocation>
</comment>
<dbReference type="PROSITE" id="PS00545">
    <property type="entry name" value="ALDOSE_1_EPIMERASE"/>
    <property type="match status" value="1"/>
</dbReference>
<dbReference type="PANTHER" id="PTHR10091">
    <property type="entry name" value="ALDOSE-1-EPIMERASE"/>
    <property type="match status" value="1"/>
</dbReference>
<comment type="caution">
    <text evidence="17">The sequence shown here is derived from an EMBL/GenBank/DDBJ whole genome shotgun (WGS) entry which is preliminary data.</text>
</comment>
<dbReference type="InterPro" id="IPR018052">
    <property type="entry name" value="Ald1_epimerase_CS"/>
</dbReference>
<dbReference type="InterPro" id="IPR015443">
    <property type="entry name" value="Aldose_1-epimerase"/>
</dbReference>
<dbReference type="InterPro" id="IPR014718">
    <property type="entry name" value="GH-type_carb-bd"/>
</dbReference>
<evidence type="ECO:0000256" key="6">
    <source>
        <dbReference type="ARBA" id="ARBA00006206"/>
    </source>
</evidence>